<dbReference type="OrthoDB" id="74360at2759"/>
<dbReference type="GO" id="GO:0050660">
    <property type="term" value="F:flavin adenine dinucleotide binding"/>
    <property type="evidence" value="ECO:0007669"/>
    <property type="project" value="InterPro"/>
</dbReference>
<proteinExistence type="inferred from homology"/>
<evidence type="ECO:0000256" key="3">
    <source>
        <dbReference type="ARBA" id="ARBA00022827"/>
    </source>
</evidence>
<keyword evidence="4" id="KW-0560">Oxidoreductase</keyword>
<dbReference type="SUPFAM" id="SSF51905">
    <property type="entry name" value="FAD/NAD(P)-binding domain"/>
    <property type="match status" value="2"/>
</dbReference>
<dbReference type="InterPro" id="IPR036188">
    <property type="entry name" value="FAD/NAD-bd_sf"/>
</dbReference>
<keyword evidence="2" id="KW-0285">Flavoprotein</keyword>
<dbReference type="Proteomes" id="UP000001798">
    <property type="component" value="Chromosome 1"/>
</dbReference>
<dbReference type="PANTHER" id="PTHR42877:SF7">
    <property type="entry name" value="FLAVIN-BINDING MONOOXYGENASE-RELATED"/>
    <property type="match status" value="1"/>
</dbReference>
<comment type="similarity">
    <text evidence="1">Belongs to the FAD-binding monooxygenase family.</text>
</comment>
<dbReference type="SMR" id="A0A384J3U4"/>
<dbReference type="PANTHER" id="PTHR42877">
    <property type="entry name" value="L-ORNITHINE N(5)-MONOOXYGENASE-RELATED"/>
    <property type="match status" value="1"/>
</dbReference>
<reference evidence="5 6" key="1">
    <citation type="journal article" date="2011" name="PLoS Genet.">
        <title>Genomic analysis of the necrotrophic fungal pathogens Sclerotinia sclerotiorum and Botrytis cinerea.</title>
        <authorList>
            <person name="Amselem J."/>
            <person name="Cuomo C.A."/>
            <person name="van Kan J.A."/>
            <person name="Viaud M."/>
            <person name="Benito E.P."/>
            <person name="Couloux A."/>
            <person name="Coutinho P.M."/>
            <person name="de Vries R.P."/>
            <person name="Dyer P.S."/>
            <person name="Fillinger S."/>
            <person name="Fournier E."/>
            <person name="Gout L."/>
            <person name="Hahn M."/>
            <person name="Kohn L."/>
            <person name="Lapalu N."/>
            <person name="Plummer K.M."/>
            <person name="Pradier J.M."/>
            <person name="Quevillon E."/>
            <person name="Sharon A."/>
            <person name="Simon A."/>
            <person name="ten Have A."/>
            <person name="Tudzynski B."/>
            <person name="Tudzynski P."/>
            <person name="Wincker P."/>
            <person name="Andrew M."/>
            <person name="Anthouard V."/>
            <person name="Beever R.E."/>
            <person name="Beffa R."/>
            <person name="Benoit I."/>
            <person name="Bouzid O."/>
            <person name="Brault B."/>
            <person name="Chen Z."/>
            <person name="Choquer M."/>
            <person name="Collemare J."/>
            <person name="Cotton P."/>
            <person name="Danchin E.G."/>
            <person name="Da Silva C."/>
            <person name="Gautier A."/>
            <person name="Giraud C."/>
            <person name="Giraud T."/>
            <person name="Gonzalez C."/>
            <person name="Grossetete S."/>
            <person name="Guldener U."/>
            <person name="Henrissat B."/>
            <person name="Howlett B.J."/>
            <person name="Kodira C."/>
            <person name="Kretschmer M."/>
            <person name="Lappartient A."/>
            <person name="Leroch M."/>
            <person name="Levis C."/>
            <person name="Mauceli E."/>
            <person name="Neuveglise C."/>
            <person name="Oeser B."/>
            <person name="Pearson M."/>
            <person name="Poulain J."/>
            <person name="Poussereau N."/>
            <person name="Quesneville H."/>
            <person name="Rascle C."/>
            <person name="Schumacher J."/>
            <person name="Segurens B."/>
            <person name="Sexton A."/>
            <person name="Silva E."/>
            <person name="Sirven C."/>
            <person name="Soanes D.M."/>
            <person name="Talbot N.J."/>
            <person name="Templeton M."/>
            <person name="Yandava C."/>
            <person name="Yarden O."/>
            <person name="Zeng Q."/>
            <person name="Rollins J.A."/>
            <person name="Lebrun M.H."/>
            <person name="Dickman M."/>
        </authorList>
    </citation>
    <scope>NUCLEOTIDE SEQUENCE [LARGE SCALE GENOMIC DNA]</scope>
    <source>
        <strain evidence="5 6">B05.10</strain>
    </source>
</reference>
<dbReference type="AlphaFoldDB" id="A0A384J3U4"/>
<reference evidence="5 6" key="3">
    <citation type="journal article" date="2017" name="Mol. Plant Pathol.">
        <title>A gapless genome sequence of the fungus Botrytis cinerea.</title>
        <authorList>
            <person name="Van Kan J.A."/>
            <person name="Stassen J.H."/>
            <person name="Mosbach A."/>
            <person name="Van Der Lee T.A."/>
            <person name="Faino L."/>
            <person name="Farmer A.D."/>
            <person name="Papasotiriou D.G."/>
            <person name="Zhou S."/>
            <person name="Seidl M.F."/>
            <person name="Cottam E."/>
            <person name="Edel D."/>
            <person name="Hahn M."/>
            <person name="Schwartz D.C."/>
            <person name="Dietrich R.A."/>
            <person name="Widdison S."/>
            <person name="Scalliet G."/>
        </authorList>
    </citation>
    <scope>NUCLEOTIDE SEQUENCE [LARGE SCALE GENOMIC DNA]</scope>
    <source>
        <strain evidence="5 6">B05.10</strain>
    </source>
</reference>
<protein>
    <submittedName>
        <fullName evidence="5">Bcboa2</fullName>
    </submittedName>
</protein>
<dbReference type="InterPro" id="IPR020946">
    <property type="entry name" value="Flavin_mOase-like"/>
</dbReference>
<dbReference type="Gene3D" id="3.50.50.60">
    <property type="entry name" value="FAD/NAD(P)-binding domain"/>
    <property type="match status" value="2"/>
</dbReference>
<accession>A0A384J3U4</accession>
<gene>
    <name evidence="5" type="primary">Bcboa2</name>
    <name evidence="5" type="ORF">BCIN_01g00020</name>
</gene>
<dbReference type="GO" id="GO:0004499">
    <property type="term" value="F:N,N-dimethylaniline monooxygenase activity"/>
    <property type="evidence" value="ECO:0007669"/>
    <property type="project" value="InterPro"/>
</dbReference>
<organism evidence="5 6">
    <name type="scientific">Botryotinia fuckeliana (strain B05.10)</name>
    <name type="common">Noble rot fungus</name>
    <name type="synonym">Botrytis cinerea</name>
    <dbReference type="NCBI Taxonomy" id="332648"/>
    <lineage>
        <taxon>Eukaryota</taxon>
        <taxon>Fungi</taxon>
        <taxon>Dikarya</taxon>
        <taxon>Ascomycota</taxon>
        <taxon>Pezizomycotina</taxon>
        <taxon>Leotiomycetes</taxon>
        <taxon>Helotiales</taxon>
        <taxon>Sclerotiniaceae</taxon>
        <taxon>Botrytis</taxon>
    </lineage>
</organism>
<reference evidence="5 6" key="2">
    <citation type="journal article" date="2012" name="Eukaryot. Cell">
        <title>Genome update of Botrytis cinerea strains B05.10 and T4.</title>
        <authorList>
            <person name="Staats M."/>
            <person name="van Kan J.A."/>
        </authorList>
    </citation>
    <scope>NUCLEOTIDE SEQUENCE [LARGE SCALE GENOMIC DNA]</scope>
    <source>
        <strain evidence="5 6">B05.10</strain>
    </source>
</reference>
<dbReference type="GO" id="GO:0050661">
    <property type="term" value="F:NADP binding"/>
    <property type="evidence" value="ECO:0007669"/>
    <property type="project" value="InterPro"/>
</dbReference>
<keyword evidence="6" id="KW-1185">Reference proteome</keyword>
<dbReference type="InterPro" id="IPR051209">
    <property type="entry name" value="FAD-bind_Monooxygenase_sf"/>
</dbReference>
<evidence type="ECO:0000313" key="6">
    <source>
        <dbReference type="Proteomes" id="UP000001798"/>
    </source>
</evidence>
<dbReference type="EMBL" id="CP009805">
    <property type="protein sequence ID" value="ATZ45178.1"/>
    <property type="molecule type" value="Genomic_DNA"/>
</dbReference>
<dbReference type="VEuPathDB" id="FungiDB:Bcin01g00020"/>
<evidence type="ECO:0000256" key="4">
    <source>
        <dbReference type="ARBA" id="ARBA00023002"/>
    </source>
</evidence>
<evidence type="ECO:0000256" key="1">
    <source>
        <dbReference type="ARBA" id="ARBA00010139"/>
    </source>
</evidence>
<keyword evidence="3" id="KW-0274">FAD</keyword>
<sequence>MSSEKMPIETLQADEHRFAIILGAGAAGIIQGCTFIREKTLPLEEFQILERQSAFGGVWWKNTYPGAACDIPSHEYQISFALNPYWSRTFAPQPEIQKYFEDVALQYELHKSTTFNTEIVEAKWDDSRLLWLVETTDLTTGDTKLWSCHVLIGALGAFTVPKKAPVKNVDAFKGEEWHSVDWPKNANLKGKTVAVIGTGPSACQFIPNIYPEVKSLIVYQRSPGHVLPRNDVVVGSLTKWMFAHIPFLMRFNRWFWMKKDEILRPRLFTVGSWLQKIVISMTRNHLYKQIKDDTLRRKLESKDVFGCKRPLMLSDYYPIFNNDNVELVTDSVTELTENGIKSRNTDTGEEMERETDVLIWGTGYNPVDFGLPVPTKGRSGQLLCDKYQPELFSLYGVAVDDFPNYFNFLGPNSSSFETSVMELFELQAHHNSIATEYLFQKNVGTFRYAIMPKEERVRSWTLSLRPGQAKLPPANPNCKSYYRSKIGHVYRYPYPYWQYKALIAKLDFKRDWVLLQQRIGQKEVKVLEF</sequence>
<dbReference type="Pfam" id="PF00743">
    <property type="entry name" value="FMO-like"/>
    <property type="match status" value="1"/>
</dbReference>
<name>A0A384J3U4_BOTFB</name>
<dbReference type="GeneID" id="5425856"/>
<evidence type="ECO:0000313" key="5">
    <source>
        <dbReference type="EMBL" id="ATZ45178.1"/>
    </source>
</evidence>
<dbReference type="RefSeq" id="XP_024545895.1">
    <property type="nucleotide sequence ID" value="XM_024690127.1"/>
</dbReference>
<evidence type="ECO:0000256" key="2">
    <source>
        <dbReference type="ARBA" id="ARBA00022630"/>
    </source>
</evidence>
<dbReference type="PROSITE" id="PS51257">
    <property type="entry name" value="PROKAR_LIPOPROTEIN"/>
    <property type="match status" value="1"/>
</dbReference>
<dbReference type="KEGG" id="bfu:BCIN_01g00020"/>